<name>A0A512AW89_9BACT</name>
<keyword evidence="4 5" id="KW-0472">Membrane</keyword>
<evidence type="ECO:0000256" key="5">
    <source>
        <dbReference type="SAM" id="Phobius"/>
    </source>
</evidence>
<dbReference type="EMBL" id="BJYS01000009">
    <property type="protein sequence ID" value="GEO03984.1"/>
    <property type="molecule type" value="Genomic_DNA"/>
</dbReference>
<feature type="transmembrane region" description="Helical" evidence="5">
    <location>
        <begin position="212"/>
        <end position="231"/>
    </location>
</feature>
<feature type="transmembrane region" description="Helical" evidence="5">
    <location>
        <begin position="143"/>
        <end position="161"/>
    </location>
</feature>
<dbReference type="PANTHER" id="PTHR23501">
    <property type="entry name" value="MAJOR FACILITATOR SUPERFAMILY"/>
    <property type="match status" value="1"/>
</dbReference>
<organism evidence="6 7">
    <name type="scientific">Adhaeribacter aerolatus</name>
    <dbReference type="NCBI Taxonomy" id="670289"/>
    <lineage>
        <taxon>Bacteria</taxon>
        <taxon>Pseudomonadati</taxon>
        <taxon>Bacteroidota</taxon>
        <taxon>Cytophagia</taxon>
        <taxon>Cytophagales</taxon>
        <taxon>Hymenobacteraceae</taxon>
        <taxon>Adhaeribacter</taxon>
    </lineage>
</organism>
<proteinExistence type="predicted"/>
<evidence type="ECO:0000256" key="1">
    <source>
        <dbReference type="ARBA" id="ARBA00004141"/>
    </source>
</evidence>
<comment type="subcellular location">
    <subcellularLocation>
        <location evidence="1">Membrane</location>
        <topology evidence="1">Multi-pass membrane protein</topology>
    </subcellularLocation>
</comment>
<feature type="transmembrane region" description="Helical" evidence="5">
    <location>
        <begin position="478"/>
        <end position="498"/>
    </location>
</feature>
<feature type="transmembrane region" description="Helical" evidence="5">
    <location>
        <begin position="371"/>
        <end position="393"/>
    </location>
</feature>
<feature type="transmembrane region" description="Helical" evidence="5">
    <location>
        <begin position="109"/>
        <end position="131"/>
    </location>
</feature>
<dbReference type="OrthoDB" id="1404010at2"/>
<accession>A0A512AW89</accession>
<dbReference type="Gene3D" id="1.20.1250.20">
    <property type="entry name" value="MFS general substrate transporter like domains"/>
    <property type="match status" value="1"/>
</dbReference>
<feature type="transmembrane region" description="Helical" evidence="5">
    <location>
        <begin position="237"/>
        <end position="255"/>
    </location>
</feature>
<evidence type="ECO:0000256" key="2">
    <source>
        <dbReference type="ARBA" id="ARBA00022692"/>
    </source>
</evidence>
<evidence type="ECO:0000313" key="6">
    <source>
        <dbReference type="EMBL" id="GEO03984.1"/>
    </source>
</evidence>
<gene>
    <name evidence="6" type="ORF">AAE02nite_16480</name>
</gene>
<dbReference type="AlphaFoldDB" id="A0A512AW89"/>
<dbReference type="GO" id="GO:0005886">
    <property type="term" value="C:plasma membrane"/>
    <property type="evidence" value="ECO:0007669"/>
    <property type="project" value="TreeGrafter"/>
</dbReference>
<dbReference type="GO" id="GO:0022857">
    <property type="term" value="F:transmembrane transporter activity"/>
    <property type="evidence" value="ECO:0007669"/>
    <property type="project" value="TreeGrafter"/>
</dbReference>
<dbReference type="Proteomes" id="UP000321532">
    <property type="component" value="Unassembled WGS sequence"/>
</dbReference>
<dbReference type="RefSeq" id="WP_146896954.1">
    <property type="nucleotide sequence ID" value="NZ_BJYS01000009.1"/>
</dbReference>
<dbReference type="InterPro" id="IPR036259">
    <property type="entry name" value="MFS_trans_sf"/>
</dbReference>
<reference evidence="6 7" key="1">
    <citation type="submission" date="2019-07" db="EMBL/GenBank/DDBJ databases">
        <title>Whole genome shotgun sequence of Adhaeribacter aerolatus NBRC 106133.</title>
        <authorList>
            <person name="Hosoyama A."/>
            <person name="Uohara A."/>
            <person name="Ohji S."/>
            <person name="Ichikawa N."/>
        </authorList>
    </citation>
    <scope>NUCLEOTIDE SEQUENCE [LARGE SCALE GENOMIC DNA]</scope>
    <source>
        <strain evidence="6 7">NBRC 106133</strain>
    </source>
</reference>
<feature type="transmembrane region" description="Helical" evidence="5">
    <location>
        <begin position="276"/>
        <end position="295"/>
    </location>
</feature>
<evidence type="ECO:0000313" key="7">
    <source>
        <dbReference type="Proteomes" id="UP000321532"/>
    </source>
</evidence>
<feature type="transmembrane region" description="Helical" evidence="5">
    <location>
        <begin position="173"/>
        <end position="192"/>
    </location>
</feature>
<feature type="transmembrane region" description="Helical" evidence="5">
    <location>
        <begin position="53"/>
        <end position="72"/>
    </location>
</feature>
<feature type="transmembrane region" description="Helical" evidence="5">
    <location>
        <begin position="315"/>
        <end position="334"/>
    </location>
</feature>
<feature type="transmembrane region" description="Helical" evidence="5">
    <location>
        <begin position="405"/>
        <end position="429"/>
    </location>
</feature>
<feature type="transmembrane region" description="Helical" evidence="5">
    <location>
        <begin position="341"/>
        <end position="359"/>
    </location>
</feature>
<evidence type="ECO:0000256" key="3">
    <source>
        <dbReference type="ARBA" id="ARBA00022989"/>
    </source>
</evidence>
<keyword evidence="7" id="KW-1185">Reference proteome</keyword>
<dbReference type="PANTHER" id="PTHR23501:SF5">
    <property type="entry name" value="TRANSPORT PROTEIN"/>
    <property type="match status" value="1"/>
</dbReference>
<sequence length="529" mass="59405">MAEIKKGMFHEWVPKPLSFLILFVLTLTVLSANGLYTANIADMVGGLGTMTEYLTMANFAATIGMPAVFPFLFQVKGRFTTRQILSVSLSALVMLTVLCGLITSPELLILANFLIGCCKMFAMIEIIIPLMAIISPAGDRARFYAIFYPVSIIIGQVSGFVSSEVAYVYGWQYMYWFTLPLLLLSLICAVVFYHNGHAMDPRPLGKLDWQSFFLLSGSLMLLNYVMIFARVENYFESVNIQGAVIGFSFLMLIFIKRQLTLEKPFMNLAMLKIKSVWVSIVLIFFLGLFLAAGSIQSVLTTSILRFSPQVNAELNLWMIPGIALGGVFCFFWYKHKLSLKYNILIGFTAFIIAHVLLFFKINPGAGVQDFYLISVLRGVGMVMLFSTIGVYMADKLDPMTMFASSVFLMIFRSFIGTAFFSAVMSYGLFHGQLENLLQLAQNMDALNPNVSARLQTSGTLGLYGAVQGQAMLLAARDMSVYVIQGGLFIMLLVFLFRFSPVNRRKLVKWRRRMNGLEILLRPWSYRTAR</sequence>
<feature type="transmembrane region" description="Helical" evidence="5">
    <location>
        <begin position="84"/>
        <end position="103"/>
    </location>
</feature>
<keyword evidence="2 5" id="KW-0812">Transmembrane</keyword>
<protein>
    <submittedName>
        <fullName evidence="6">MFS transporter</fullName>
    </submittedName>
</protein>
<comment type="caution">
    <text evidence="6">The sequence shown here is derived from an EMBL/GenBank/DDBJ whole genome shotgun (WGS) entry which is preliminary data.</text>
</comment>
<evidence type="ECO:0000256" key="4">
    <source>
        <dbReference type="ARBA" id="ARBA00023136"/>
    </source>
</evidence>
<keyword evidence="3 5" id="KW-1133">Transmembrane helix</keyword>
<dbReference type="SUPFAM" id="SSF103473">
    <property type="entry name" value="MFS general substrate transporter"/>
    <property type="match status" value="1"/>
</dbReference>